<evidence type="ECO:0000256" key="1">
    <source>
        <dbReference type="SAM" id="SignalP"/>
    </source>
</evidence>
<feature type="domain" description="Secretion system C-terminal sorting" evidence="2">
    <location>
        <begin position="1490"/>
        <end position="1562"/>
    </location>
</feature>
<protein>
    <submittedName>
        <fullName evidence="4">T9SS type A sorting domain-containing protein</fullName>
    </submittedName>
</protein>
<dbReference type="RefSeq" id="WP_207364895.1">
    <property type="nucleotide sequence ID" value="NZ_JAFMYV010000005.1"/>
</dbReference>
<evidence type="ECO:0000313" key="5">
    <source>
        <dbReference type="Proteomes" id="UP000664034"/>
    </source>
</evidence>
<evidence type="ECO:0000313" key="4">
    <source>
        <dbReference type="EMBL" id="MBO0937355.1"/>
    </source>
</evidence>
<dbReference type="InterPro" id="IPR044023">
    <property type="entry name" value="Ig_7"/>
</dbReference>
<feature type="chain" id="PRO_5037313725" evidence="1">
    <location>
        <begin position="27"/>
        <end position="1565"/>
    </location>
</feature>
<evidence type="ECO:0000259" key="3">
    <source>
        <dbReference type="Pfam" id="PF19081"/>
    </source>
</evidence>
<dbReference type="Proteomes" id="UP000664034">
    <property type="component" value="Unassembled WGS sequence"/>
</dbReference>
<keyword evidence="1" id="KW-0732">Signal</keyword>
<reference evidence="4" key="1">
    <citation type="submission" date="2021-03" db="EMBL/GenBank/DDBJ databases">
        <title>Fibrella sp. HMF5335 genome sequencing and assembly.</title>
        <authorList>
            <person name="Kang H."/>
            <person name="Kim H."/>
            <person name="Bae S."/>
            <person name="Joh K."/>
        </authorList>
    </citation>
    <scope>NUCLEOTIDE SEQUENCE</scope>
    <source>
        <strain evidence="4">HMF5335</strain>
    </source>
</reference>
<comment type="caution">
    <text evidence="4">The sequence shown here is derived from an EMBL/GenBank/DDBJ whole genome shotgun (WGS) entry which is preliminary data.</text>
</comment>
<accession>A0A939GH44</accession>
<organism evidence="4 5">
    <name type="scientific">Fibrella rubiginis</name>
    <dbReference type="NCBI Taxonomy" id="2817060"/>
    <lineage>
        <taxon>Bacteria</taxon>
        <taxon>Pseudomonadati</taxon>
        <taxon>Bacteroidota</taxon>
        <taxon>Cytophagia</taxon>
        <taxon>Cytophagales</taxon>
        <taxon>Spirosomataceae</taxon>
        <taxon>Fibrella</taxon>
    </lineage>
</organism>
<feature type="domain" description="Ig-like" evidence="3">
    <location>
        <begin position="649"/>
        <end position="726"/>
    </location>
</feature>
<proteinExistence type="predicted"/>
<sequence>MNWNTTYRTLLVTVCLSLATLASSLAQTIGIPSISPTAPCPGAPVSATVSTTGSFSAGNIFTLQLSDEFGTFGSVTSVASVTAAPTSATSIVFPATALPTSLNYGTAYRFRVTSNKPTVPPSQTNPISIGTPLPGLATTASFCQNTGNQNITATGNNIEWYAGFAANAPVLSPTGNTYPVSTSLATTGNGITYYATQTLNGCKSAKAAINVTVVAPPSTQPTVGNLSPAYCPTASPTPLSALTNGTGASIRWYSPPSSTTSGGTTLAAPQTTGTYAYTVSQLNAQGCEGPKQFVNVTVYDTPTTKPKISGSLTPQFCSNQLPAVLSATNDGTVGTKIRWTTSGATDVDNFTIAVPNTSKTYQVYQLSANNCPSGVFETVAVSVNTTPGKPTSAYTNDTRSYCAGSTQAAISANANSGYSLKWYLPAAAGGGTKTQSTIDAPTVAGTYAYTVTQLNQVNGFTCESSPLVITVVVKDAPTGKPKTNYPNNSPSYCANQVPTSLEASTDNNAGTFVRWTLPNNTISDSPTVNAPATSGTYQVRLVNTATGCEGPQLAVPVAVNGVPGAPTPTNTALTYCIDNAPATLSANSDAGNKLVWYVPGVTGGQEQTTYPAPRVGGPYAYSVSQRTTAGCEGSKLELKGTVNVGPTTAPSVQNVTYCDNLRPVSLTATTTGTGKTIRWTQLGGSTTDGPTIDAPKTANTYFYEVQQLDANGCSSSSPKSITVTVNGSPSAPLVKTLTLCQSRTTQPLAATATGTNVLTWYDAAGNALTGTPSPAVSATGTTDYFVTQTNGNACISDKAKLTVSVNAVPTKPAPVTPRDYCAGETASALSATGSNLLWYGTDPTGGTGSGQATTPATSTPGVTNYYVTQTVASCESDRQVIPVTVKRKPGLPTAVNNLEFCQNYTAPIPTATAETGASLSWVSGNTASPTPPNVPTNLVQTYTYAVYQTLDGCASDRAPFTVRVKPTPGQPGTTPFQLCQFGPTRSLDVQGTQIKYYDANDQLLGGAPTLPVDQPQTLTYKVTQTLDGCESQPKKTYSVIVYPKPGAPTTQSVQYCLDTQDQPKQTVQPLTAGGQNLRWFFVDGAEFPGAPTPVTSSTSVFDFGVTQTVNNCQSDKATLRVSVLSTPTPVLSSSVVAYCRNDVAKPFEATGENLTWIDPNGVVTNTTPTPPTINAISGATYQVYARGTANGCYSARAKVKLVVNTSPTLALLGGTTINYGQTTNLQLRFTSTPPYAYTLSDGTSGTAVDSLATVAVKPLRTTTYQVANVTNNCGSGLPGNPATAVITVNIPTITTAPLAVTGGLCVGNTFSVGYTTTGSFNTGNAFKVQIADTTSKIYVDASPASLANPLTASLPTTLKGGPYFVRVTATNPGAEVAGANSPTVLTVRALPTATLLGTQNIYETYPANLTVVLTGDAPWAITYSQDGGSPISFNTAASPHILNVQPAKTATYTLGTVTNSCGTGVVSGTAVVTVLPLLAVEEPLNGAVDVYPTPTQAVLTVDINVRLTAENPATLTLTDMVGRPMLTRRVTDQHTQLDLSQQPAGLYLLNVSVGDKRVVRKVMKQ</sequence>
<keyword evidence="5" id="KW-1185">Reference proteome</keyword>
<gene>
    <name evidence="4" type="ORF">J2I47_12430</name>
</gene>
<name>A0A939GH44_9BACT</name>
<dbReference type="Pfam" id="PF18962">
    <property type="entry name" value="Por_Secre_tail"/>
    <property type="match status" value="1"/>
</dbReference>
<dbReference type="InterPro" id="IPR026444">
    <property type="entry name" value="Secre_tail"/>
</dbReference>
<dbReference type="EMBL" id="JAFMYV010000005">
    <property type="protein sequence ID" value="MBO0937355.1"/>
    <property type="molecule type" value="Genomic_DNA"/>
</dbReference>
<dbReference type="Pfam" id="PF19081">
    <property type="entry name" value="Ig_7"/>
    <property type="match status" value="1"/>
</dbReference>
<dbReference type="NCBIfam" id="TIGR04183">
    <property type="entry name" value="Por_Secre_tail"/>
    <property type="match status" value="1"/>
</dbReference>
<evidence type="ECO:0000259" key="2">
    <source>
        <dbReference type="Pfam" id="PF18962"/>
    </source>
</evidence>
<feature type="signal peptide" evidence="1">
    <location>
        <begin position="1"/>
        <end position="26"/>
    </location>
</feature>